<evidence type="ECO:0000313" key="2">
    <source>
        <dbReference type="Proteomes" id="UP000589626"/>
    </source>
</evidence>
<dbReference type="RefSeq" id="WP_183591076.1">
    <property type="nucleotide sequence ID" value="NZ_JACHWR010000001.1"/>
</dbReference>
<name>A0A7W4VTC6_9ACTN</name>
<proteinExistence type="predicted"/>
<gene>
    <name evidence="1" type="ORF">FHU40_000944</name>
</gene>
<reference evidence="1 2" key="1">
    <citation type="submission" date="2020-08" db="EMBL/GenBank/DDBJ databases">
        <title>Sequencing the genomes of 1000 actinobacteria strains.</title>
        <authorList>
            <person name="Klenk H.-P."/>
        </authorList>
    </citation>
    <scope>NUCLEOTIDE SEQUENCE [LARGE SCALE GENOMIC DNA]</scope>
    <source>
        <strain evidence="1 2">DSM 105498</strain>
    </source>
</reference>
<evidence type="ECO:0000313" key="1">
    <source>
        <dbReference type="EMBL" id="MBB3041143.1"/>
    </source>
</evidence>
<comment type="caution">
    <text evidence="1">The sequence shown here is derived from an EMBL/GenBank/DDBJ whole genome shotgun (WGS) entry which is preliminary data.</text>
</comment>
<dbReference type="EMBL" id="JACHWR010000001">
    <property type="protein sequence ID" value="MBB3041143.1"/>
    <property type="molecule type" value="Genomic_DNA"/>
</dbReference>
<protein>
    <recommendedName>
        <fullName evidence="3">STAS domain-containing protein</fullName>
    </recommendedName>
</protein>
<accession>A0A7W4VTC6</accession>
<dbReference type="AlphaFoldDB" id="A0A7W4VTC6"/>
<keyword evidence="2" id="KW-1185">Reference proteome</keyword>
<sequence length="94" mass="10683">MNYQIAGRVTIDLTTDLDTFDPGYDDRRRLDVLHRCPDGVEVVIQLGQRQYLTEDAVQWIHEHGDRLRITIEGPFPDTLLDIVRATRAGHLGAA</sequence>
<evidence type="ECO:0008006" key="3">
    <source>
        <dbReference type="Google" id="ProtNLM"/>
    </source>
</evidence>
<dbReference type="Proteomes" id="UP000589626">
    <property type="component" value="Unassembled WGS sequence"/>
</dbReference>
<organism evidence="1 2">
    <name type="scientific">Nocardioides soli</name>
    <dbReference type="NCBI Taxonomy" id="1036020"/>
    <lineage>
        <taxon>Bacteria</taxon>
        <taxon>Bacillati</taxon>
        <taxon>Actinomycetota</taxon>
        <taxon>Actinomycetes</taxon>
        <taxon>Propionibacteriales</taxon>
        <taxon>Nocardioidaceae</taxon>
        <taxon>Nocardioides</taxon>
    </lineage>
</organism>